<comment type="caution">
    <text evidence="8">The sequence shown here is derived from an EMBL/GenBank/DDBJ whole genome shotgun (WGS) entry which is preliminary data.</text>
</comment>
<dbReference type="PANTHER" id="PTHR30294:SF45">
    <property type="entry name" value="LINEARMYCIN RESISTANCE PERMEASE PROTEIN LNRN"/>
    <property type="match status" value="1"/>
</dbReference>
<dbReference type="Pfam" id="PF12698">
    <property type="entry name" value="ABC2_membrane_3"/>
    <property type="match status" value="1"/>
</dbReference>
<evidence type="ECO:0000256" key="4">
    <source>
        <dbReference type="ARBA" id="ARBA00022989"/>
    </source>
</evidence>
<keyword evidence="3 6" id="KW-0812">Transmembrane</keyword>
<evidence type="ECO:0000256" key="3">
    <source>
        <dbReference type="ARBA" id="ARBA00022692"/>
    </source>
</evidence>
<feature type="transmembrane region" description="Helical" evidence="6">
    <location>
        <begin position="21"/>
        <end position="38"/>
    </location>
</feature>
<name>A0ABS6DXB4_9FIRM</name>
<keyword evidence="2" id="KW-1003">Cell membrane</keyword>
<reference evidence="8 9" key="1">
    <citation type="submission" date="2021-06" db="EMBL/GenBank/DDBJ databases">
        <authorList>
            <person name="Sun Q."/>
            <person name="Li D."/>
        </authorList>
    </citation>
    <scope>NUCLEOTIDE SEQUENCE [LARGE SCALE GENOMIC DNA]</scope>
    <source>
        <strain evidence="8 9">N19</strain>
    </source>
</reference>
<dbReference type="RefSeq" id="WP_216569031.1">
    <property type="nucleotide sequence ID" value="NZ_JAHLOQ010000011.1"/>
</dbReference>
<gene>
    <name evidence="8" type="ORF">KQI20_05540</name>
</gene>
<keyword evidence="5 6" id="KW-0472">Membrane</keyword>
<evidence type="ECO:0000313" key="8">
    <source>
        <dbReference type="EMBL" id="MBU5335896.1"/>
    </source>
</evidence>
<evidence type="ECO:0000256" key="6">
    <source>
        <dbReference type="SAM" id="Phobius"/>
    </source>
</evidence>
<feature type="transmembrane region" description="Helical" evidence="6">
    <location>
        <begin position="347"/>
        <end position="366"/>
    </location>
</feature>
<dbReference type="EMBL" id="JAHLOQ010000011">
    <property type="protein sequence ID" value="MBU5335896.1"/>
    <property type="molecule type" value="Genomic_DNA"/>
</dbReference>
<evidence type="ECO:0000256" key="5">
    <source>
        <dbReference type="ARBA" id="ARBA00023136"/>
    </source>
</evidence>
<evidence type="ECO:0000256" key="2">
    <source>
        <dbReference type="ARBA" id="ARBA00022475"/>
    </source>
</evidence>
<dbReference type="Proteomes" id="UP001196301">
    <property type="component" value="Unassembled WGS sequence"/>
</dbReference>
<organism evidence="8 9">
    <name type="scientific">Intestinibacter bartlettii</name>
    <dbReference type="NCBI Taxonomy" id="261299"/>
    <lineage>
        <taxon>Bacteria</taxon>
        <taxon>Bacillati</taxon>
        <taxon>Bacillota</taxon>
        <taxon>Clostridia</taxon>
        <taxon>Peptostreptococcales</taxon>
        <taxon>Peptostreptococcaceae</taxon>
        <taxon>Intestinibacter</taxon>
    </lineage>
</organism>
<dbReference type="InterPro" id="IPR013525">
    <property type="entry name" value="ABC2_TM"/>
</dbReference>
<keyword evidence="4 6" id="KW-1133">Transmembrane helix</keyword>
<feature type="transmembrane region" description="Helical" evidence="6">
    <location>
        <begin position="182"/>
        <end position="201"/>
    </location>
</feature>
<feature type="domain" description="ABC-2 type transporter transmembrane" evidence="7">
    <location>
        <begin position="19"/>
        <end position="363"/>
    </location>
</feature>
<dbReference type="InterPro" id="IPR051449">
    <property type="entry name" value="ABC-2_transporter_component"/>
</dbReference>
<keyword evidence="9" id="KW-1185">Reference proteome</keyword>
<proteinExistence type="predicted"/>
<protein>
    <submittedName>
        <fullName evidence="8">ABC transporter permease</fullName>
    </submittedName>
</protein>
<evidence type="ECO:0000259" key="7">
    <source>
        <dbReference type="Pfam" id="PF12698"/>
    </source>
</evidence>
<accession>A0ABS6DXB4</accession>
<evidence type="ECO:0000313" key="9">
    <source>
        <dbReference type="Proteomes" id="UP001196301"/>
    </source>
</evidence>
<comment type="subcellular location">
    <subcellularLocation>
        <location evidence="1">Cell membrane</location>
        <topology evidence="1">Multi-pass membrane protein</topology>
    </subcellularLocation>
</comment>
<dbReference type="PANTHER" id="PTHR30294">
    <property type="entry name" value="MEMBRANE COMPONENT OF ABC TRANSPORTER YHHJ-RELATED"/>
    <property type="match status" value="1"/>
</dbReference>
<evidence type="ECO:0000256" key="1">
    <source>
        <dbReference type="ARBA" id="ARBA00004651"/>
    </source>
</evidence>
<feature type="transmembrane region" description="Helical" evidence="6">
    <location>
        <begin position="290"/>
        <end position="307"/>
    </location>
</feature>
<sequence>MEVLIRLILNTIKLLIKKKSYIIIGIIMPAFIIIFFNFEFGSDYKYKVGIVDNDKSYASNEIIKSINNLEDIESTYVKEKDYNLLLITQQIEVAVIIDEGFQDKILNLEAQDINIKSIKNNDVEACISQLIDLKCDDLTVVASLSDGDINKFKDVNIEYNDQLTNLSLNNIKQDIPKIENTLGLIIFTLFIVAGNIASFLIEDEENKTKIRILSSGVSKWKYYMSMIFIFYIMTMLTSSIYYLVGKILNIDFGMKNSINFLIVIWVFNLIAISFNLCIVSFTRSRYASSIINILIVVPCCMVSGVFWDFDVMEENLQQIGNFMPTRWVYLCIENLQQNNSLNEIKSYLMYMIIFSIGLFVISFARLRLKNEL</sequence>
<feature type="transmembrane region" description="Helical" evidence="6">
    <location>
        <begin position="222"/>
        <end position="244"/>
    </location>
</feature>
<feature type="transmembrane region" description="Helical" evidence="6">
    <location>
        <begin position="256"/>
        <end position="278"/>
    </location>
</feature>